<reference evidence="4 5" key="1">
    <citation type="submission" date="2017-04" db="EMBL/GenBank/DDBJ databases">
        <title>Whole genome sequence of Bdellovibrio bacteriovorus strain SSB218315.</title>
        <authorList>
            <person name="Oyedara O."/>
            <person name="Rodriguez-Perez M.A."/>
        </authorList>
    </citation>
    <scope>NUCLEOTIDE SEQUENCE [LARGE SCALE GENOMIC DNA]</scope>
    <source>
        <strain evidence="4 5">SSB218315</strain>
    </source>
</reference>
<evidence type="ECO:0000256" key="2">
    <source>
        <dbReference type="ARBA" id="ARBA00023002"/>
    </source>
</evidence>
<evidence type="ECO:0000313" key="5">
    <source>
        <dbReference type="Proteomes" id="UP000197003"/>
    </source>
</evidence>
<organism evidence="4 5">
    <name type="scientific">Bdellovibrio bacteriovorus</name>
    <dbReference type="NCBI Taxonomy" id="959"/>
    <lineage>
        <taxon>Bacteria</taxon>
        <taxon>Pseudomonadati</taxon>
        <taxon>Bdellovibrionota</taxon>
        <taxon>Bdellovibrionia</taxon>
        <taxon>Bdellovibrionales</taxon>
        <taxon>Pseudobdellovibrionaceae</taxon>
        <taxon>Bdellovibrio</taxon>
    </lineage>
</organism>
<evidence type="ECO:0000313" key="4">
    <source>
        <dbReference type="EMBL" id="ASD62255.1"/>
    </source>
</evidence>
<evidence type="ECO:0000256" key="1">
    <source>
        <dbReference type="ARBA" id="ARBA00006252"/>
    </source>
</evidence>
<evidence type="ECO:0000259" key="3">
    <source>
        <dbReference type="Pfam" id="PF02525"/>
    </source>
</evidence>
<dbReference type="InterPro" id="IPR029039">
    <property type="entry name" value="Flavoprotein-like_sf"/>
</dbReference>
<keyword evidence="2" id="KW-0560">Oxidoreductase</keyword>
<dbReference type="RefSeq" id="WP_088563905.1">
    <property type="nucleotide sequence ID" value="NZ_CP020946.1"/>
</dbReference>
<name>A0A1Z3N456_BDEBC</name>
<accession>A0A1Z3N456</accession>
<dbReference type="Pfam" id="PF02525">
    <property type="entry name" value="Flavodoxin_2"/>
    <property type="match status" value="1"/>
</dbReference>
<comment type="similarity">
    <text evidence="1">Belongs to the NAD(P)H dehydrogenase (quinone) family.</text>
</comment>
<dbReference type="Gene3D" id="3.40.50.360">
    <property type="match status" value="1"/>
</dbReference>
<dbReference type="OrthoDB" id="5293351at2"/>
<dbReference type="InterPro" id="IPR003680">
    <property type="entry name" value="Flavodoxin_fold"/>
</dbReference>
<dbReference type="GO" id="GO:0005829">
    <property type="term" value="C:cytosol"/>
    <property type="evidence" value="ECO:0007669"/>
    <property type="project" value="TreeGrafter"/>
</dbReference>
<dbReference type="SUPFAM" id="SSF52218">
    <property type="entry name" value="Flavoproteins"/>
    <property type="match status" value="1"/>
</dbReference>
<dbReference type="AlphaFoldDB" id="A0A1Z3N456"/>
<dbReference type="GO" id="GO:0003955">
    <property type="term" value="F:NAD(P)H dehydrogenase (quinone) activity"/>
    <property type="evidence" value="ECO:0007669"/>
    <property type="project" value="TreeGrafter"/>
</dbReference>
<dbReference type="PANTHER" id="PTHR10204:SF34">
    <property type="entry name" value="NAD(P)H DEHYDROGENASE [QUINONE] 1 ISOFORM 1"/>
    <property type="match status" value="1"/>
</dbReference>
<feature type="domain" description="Flavodoxin-like fold" evidence="3">
    <location>
        <begin position="2"/>
        <end position="183"/>
    </location>
</feature>
<sequence length="192" mass="22213">MKKILILNGHPNEAALCGSLAQKYFDGAKDAGFDVKLVHLSRLQFDPILHKGYLQIQELEPDLVQIQKDILWSEHIVIVHPIWWGTVPALLKGFLDRVLLPGFAFKYRKDNPLWDRLLKGRTGRLIITTDAPWWWNKFVNWNPAIHMMKTTVLEFCGVKPVKVTQFDEVKNRKAPQIEAFLQKTYELGKKGI</sequence>
<gene>
    <name evidence="4" type="ORF">B9G79_01085</name>
</gene>
<proteinExistence type="inferred from homology"/>
<dbReference type="InterPro" id="IPR051545">
    <property type="entry name" value="NAD(P)H_dehydrogenase_qn"/>
</dbReference>
<dbReference type="EMBL" id="CP020946">
    <property type="protein sequence ID" value="ASD62255.1"/>
    <property type="molecule type" value="Genomic_DNA"/>
</dbReference>
<protein>
    <submittedName>
        <fullName evidence="4">NADPH:quinone reductase</fullName>
    </submittedName>
</protein>
<dbReference type="PANTHER" id="PTHR10204">
    <property type="entry name" value="NAD P H OXIDOREDUCTASE-RELATED"/>
    <property type="match status" value="1"/>
</dbReference>
<dbReference type="Proteomes" id="UP000197003">
    <property type="component" value="Chromosome"/>
</dbReference>